<dbReference type="InterPro" id="IPR009057">
    <property type="entry name" value="Homeodomain-like_sf"/>
</dbReference>
<dbReference type="PANTHER" id="PTHR43479">
    <property type="entry name" value="ACREF/ENVCD OPERON REPRESSOR-RELATED"/>
    <property type="match status" value="1"/>
</dbReference>
<reference evidence="6" key="1">
    <citation type="submission" date="2018-03" db="EMBL/GenBank/DDBJ databases">
        <title>Lachnoclostridium SNUG30370 gen.nov., sp.nov., isolated from human faeces.</title>
        <authorList>
            <person name="Seo B."/>
            <person name="Jeon K."/>
            <person name="Ko G."/>
        </authorList>
    </citation>
    <scope>NUCLEOTIDE SEQUENCE [LARGE SCALE GENOMIC DNA]</scope>
    <source>
        <strain evidence="6">SNUG30370</strain>
    </source>
</reference>
<dbReference type="EMBL" id="PYLP01000008">
    <property type="protein sequence ID" value="PST40195.1"/>
    <property type="molecule type" value="Genomic_DNA"/>
</dbReference>
<dbReference type="Proteomes" id="UP000241201">
    <property type="component" value="Unassembled WGS sequence"/>
</dbReference>
<evidence type="ECO:0000259" key="3">
    <source>
        <dbReference type="PROSITE" id="PS50977"/>
    </source>
</evidence>
<dbReference type="InterPro" id="IPR050624">
    <property type="entry name" value="HTH-type_Tx_Regulator"/>
</dbReference>
<reference evidence="5" key="2">
    <citation type="journal article" date="2019" name="Int. J. Syst. Evol. Microbiol.">
        <title>Faecalibacillus intestinalis gen. nov., sp. nov. and Faecalibacillus faecis sp. nov., isolated from human faeces.</title>
        <authorList>
            <person name="Seo B."/>
            <person name="Jeon K."/>
            <person name="Baek I."/>
            <person name="Lee Y.M."/>
            <person name="Baek K."/>
            <person name="Ko G."/>
        </authorList>
    </citation>
    <scope>NUCLEOTIDE SEQUENCE</scope>
    <source>
        <strain evidence="5">SNUG30370</strain>
    </source>
</reference>
<dbReference type="InterPro" id="IPR001647">
    <property type="entry name" value="HTH_TetR"/>
</dbReference>
<dbReference type="InterPro" id="IPR039532">
    <property type="entry name" value="TetR_C_Firmicutes"/>
</dbReference>
<comment type="caution">
    <text evidence="5">The sequence shown here is derived from an EMBL/GenBank/DDBJ whole genome shotgun (WGS) entry which is preliminary data.</text>
</comment>
<name>A0A2T3FY29_9FIRM</name>
<organism evidence="5 6">
    <name type="scientific">Faecalibacillus faecis</name>
    <dbReference type="NCBI Taxonomy" id="1982628"/>
    <lineage>
        <taxon>Bacteria</taxon>
        <taxon>Bacillati</taxon>
        <taxon>Bacillota</taxon>
        <taxon>Erysipelotrichia</taxon>
        <taxon>Erysipelotrichales</taxon>
        <taxon>Coprobacillaceae</taxon>
        <taxon>Faecalibacillus</taxon>
    </lineage>
</organism>
<feature type="domain" description="HTH tetR-type" evidence="3">
    <location>
        <begin position="4"/>
        <end position="64"/>
    </location>
</feature>
<accession>A0A2T3FY29</accession>
<sequence>MKNEETLLLFAKAIKSLIKTQPLDKITVTDIVFQAGKTRQTFYRHFQDKYDLVNWYFEKLVLKSFEEMRQGGSLQEALNLKFAFIEQEHAFFKEAFKSNDYNNLIHYDFCCIYDFYKKFIYKKTGKDLSKDIDFLLNMYCRGSVDMTVDWVLNDMPIKKEEIVQYLMDAIPDKLEAYMI</sequence>
<dbReference type="PROSITE" id="PS50977">
    <property type="entry name" value="HTH_TETR_2"/>
    <property type="match status" value="1"/>
</dbReference>
<gene>
    <name evidence="5" type="ORF">C7U55_07710</name>
    <name evidence="4" type="ORF">LJD69_03985</name>
</gene>
<dbReference type="Proteomes" id="UP001198439">
    <property type="component" value="Unassembled WGS sequence"/>
</dbReference>
<keyword evidence="1 2" id="KW-0238">DNA-binding</keyword>
<dbReference type="EMBL" id="JAJDKZ010000008">
    <property type="protein sequence ID" value="MCB8609760.1"/>
    <property type="molecule type" value="Genomic_DNA"/>
</dbReference>
<dbReference type="Pfam" id="PF00440">
    <property type="entry name" value="TetR_N"/>
    <property type="match status" value="1"/>
</dbReference>
<dbReference type="PANTHER" id="PTHR43479:SF7">
    <property type="entry name" value="TETR-FAMILY TRANSCRIPTIONAL REGULATOR"/>
    <property type="match status" value="1"/>
</dbReference>
<dbReference type="Pfam" id="PF14278">
    <property type="entry name" value="TetR_C_8"/>
    <property type="match status" value="1"/>
</dbReference>
<proteinExistence type="predicted"/>
<dbReference type="Gene3D" id="1.10.357.10">
    <property type="entry name" value="Tetracycline Repressor, domain 2"/>
    <property type="match status" value="1"/>
</dbReference>
<evidence type="ECO:0000313" key="5">
    <source>
        <dbReference type="EMBL" id="PST40195.1"/>
    </source>
</evidence>
<evidence type="ECO:0000256" key="1">
    <source>
        <dbReference type="ARBA" id="ARBA00023125"/>
    </source>
</evidence>
<dbReference type="GO" id="GO:0003677">
    <property type="term" value="F:DNA binding"/>
    <property type="evidence" value="ECO:0007669"/>
    <property type="project" value="UniProtKB-UniRule"/>
</dbReference>
<dbReference type="GeneID" id="77470972"/>
<evidence type="ECO:0000313" key="4">
    <source>
        <dbReference type="EMBL" id="MCB8609760.1"/>
    </source>
</evidence>
<protein>
    <submittedName>
        <fullName evidence="5">TetR family transcriptional regulator</fullName>
    </submittedName>
    <submittedName>
        <fullName evidence="4">TetR/AcrR family transcriptional regulator C-terminal domain-containing protein</fullName>
    </submittedName>
</protein>
<keyword evidence="6" id="KW-1185">Reference proteome</keyword>
<dbReference type="RefSeq" id="WP_048923513.1">
    <property type="nucleotide sequence ID" value="NZ_DAWBWI010000063.1"/>
</dbReference>
<dbReference type="AlphaFoldDB" id="A0A2T3FY29"/>
<feature type="DNA-binding region" description="H-T-H motif" evidence="2">
    <location>
        <begin position="27"/>
        <end position="46"/>
    </location>
</feature>
<dbReference type="SUPFAM" id="SSF46689">
    <property type="entry name" value="Homeodomain-like"/>
    <property type="match status" value="1"/>
</dbReference>
<evidence type="ECO:0000256" key="2">
    <source>
        <dbReference type="PROSITE-ProRule" id="PRU00335"/>
    </source>
</evidence>
<evidence type="ECO:0000313" key="6">
    <source>
        <dbReference type="Proteomes" id="UP000241201"/>
    </source>
</evidence>
<reference evidence="4" key="3">
    <citation type="submission" date="2021-10" db="EMBL/GenBank/DDBJ databases">
        <title>Collection of gut derived symbiotic bacterial strains cultured from healthy donors.</title>
        <authorList>
            <person name="Lin H."/>
            <person name="Littmann E."/>
            <person name="Kohout C."/>
            <person name="Pamer E.G."/>
        </authorList>
    </citation>
    <scope>NUCLEOTIDE SEQUENCE</scope>
    <source>
        <strain evidence="4">DFI.4.48</strain>
    </source>
</reference>